<evidence type="ECO:0000256" key="6">
    <source>
        <dbReference type="ARBA" id="ARBA00023002"/>
    </source>
</evidence>
<dbReference type="SUPFAM" id="SSF51905">
    <property type="entry name" value="FAD/NAD(P)-binding domain"/>
    <property type="match status" value="1"/>
</dbReference>
<comment type="similarity">
    <text evidence="3">Belongs to the UbiH/COQ6 family.</text>
</comment>
<protein>
    <submittedName>
        <fullName evidence="9">2-octaprenyl-6-methoxyphenol hydroxylase</fullName>
        <ecNumber evidence="9">1.14.13.-</ecNumber>
    </submittedName>
</protein>
<proteinExistence type="inferred from homology"/>
<sequence length="298" mass="31817">MIDAAEQGLPALGYTVAYGALEAALDARLREVGVEVAYGSSCEGIELTRDAAVVRFASGREARARLLVLADGGANSSRIPGISYETKDYGQLALTAAVRTDREHGGRAYERFTPQGPAALLPVDDRYALVWTATPDEAQRLLKLEDAAFLSELQAHFGDRAGRFVSVAARAAFPLKLRTVNTPVALRTVIVGNAAQALHPIAGQGLNLGLRDAVELADALAATARESLGDDAMLSAYREARRRDAARGVAFTDFLVSAFADARRLPTWGRGFALATLDLFPTARRLLAERMIRGAPAP</sequence>
<dbReference type="InterPro" id="IPR010971">
    <property type="entry name" value="UbiH/COQ6"/>
</dbReference>
<dbReference type="GO" id="GO:0071949">
    <property type="term" value="F:FAD binding"/>
    <property type="evidence" value="ECO:0007669"/>
    <property type="project" value="InterPro"/>
</dbReference>
<dbReference type="PRINTS" id="PR00420">
    <property type="entry name" value="RNGMNOXGNASE"/>
</dbReference>
<keyword evidence="4" id="KW-0285">Flavoprotein</keyword>
<gene>
    <name evidence="9" type="primary">ubiH</name>
    <name evidence="9" type="ORF">DSM104443_00407</name>
</gene>
<comment type="cofactor">
    <cofactor evidence="1">
        <name>FAD</name>
        <dbReference type="ChEBI" id="CHEBI:57692"/>
    </cofactor>
</comment>
<feature type="domain" description="FAD-binding" evidence="8">
    <location>
        <begin position="21"/>
        <end position="250"/>
    </location>
</feature>
<dbReference type="Proteomes" id="UP000501534">
    <property type="component" value="Chromosome"/>
</dbReference>
<name>A0A6M4GUU7_9PROT</name>
<dbReference type="UniPathway" id="UPA00232"/>
<evidence type="ECO:0000313" key="9">
    <source>
        <dbReference type="EMBL" id="QJR09367.1"/>
    </source>
</evidence>
<keyword evidence="6 9" id="KW-0560">Oxidoreductase</keyword>
<dbReference type="InterPro" id="IPR018168">
    <property type="entry name" value="Ubi_Hdrlase_CS"/>
</dbReference>
<comment type="pathway">
    <text evidence="2">Cofactor biosynthesis; ubiquinone biosynthesis.</text>
</comment>
<evidence type="ECO:0000256" key="4">
    <source>
        <dbReference type="ARBA" id="ARBA00022630"/>
    </source>
</evidence>
<dbReference type="PROSITE" id="PS01304">
    <property type="entry name" value="UBIH"/>
    <property type="match status" value="1"/>
</dbReference>
<dbReference type="Gene3D" id="3.30.9.10">
    <property type="entry name" value="D-Amino Acid Oxidase, subunit A, domain 2"/>
    <property type="match status" value="1"/>
</dbReference>
<reference evidence="9 10" key="1">
    <citation type="submission" date="2020-04" db="EMBL/GenBank/DDBJ databases">
        <title>Usitatibacter rugosus gen. nov., sp. nov. and Usitatibacter palustris sp. nov., novel members of Usitatibacteraceae fam. nov. within the order Nitrosomonadales isolated from soil.</title>
        <authorList>
            <person name="Huber K.J."/>
            <person name="Neumann-Schaal M."/>
            <person name="Geppert A."/>
            <person name="Luckner M."/>
            <person name="Wanner G."/>
            <person name="Overmann J."/>
        </authorList>
    </citation>
    <scope>NUCLEOTIDE SEQUENCE [LARGE SCALE GENOMIC DNA]</scope>
    <source>
        <strain evidence="9 10">0125_3</strain>
    </source>
</reference>
<dbReference type="PANTHER" id="PTHR43876:SF7">
    <property type="entry name" value="UBIQUINONE BIOSYNTHESIS MONOOXYGENASE COQ6, MITOCHONDRIAL"/>
    <property type="match status" value="1"/>
</dbReference>
<organism evidence="9 10">
    <name type="scientific">Usitatibacter rugosus</name>
    <dbReference type="NCBI Taxonomy" id="2732067"/>
    <lineage>
        <taxon>Bacteria</taxon>
        <taxon>Pseudomonadati</taxon>
        <taxon>Pseudomonadota</taxon>
        <taxon>Betaproteobacteria</taxon>
        <taxon>Nitrosomonadales</taxon>
        <taxon>Usitatibacteraceae</taxon>
        <taxon>Usitatibacter</taxon>
    </lineage>
</organism>
<dbReference type="Gene3D" id="3.50.50.60">
    <property type="entry name" value="FAD/NAD(P)-binding domain"/>
    <property type="match status" value="1"/>
</dbReference>
<dbReference type="InterPro" id="IPR051205">
    <property type="entry name" value="UbiH/COQ6_monooxygenase"/>
</dbReference>
<accession>A0A6M4GUU7</accession>
<dbReference type="GO" id="GO:0004497">
    <property type="term" value="F:monooxygenase activity"/>
    <property type="evidence" value="ECO:0007669"/>
    <property type="project" value="UniProtKB-KW"/>
</dbReference>
<dbReference type="Pfam" id="PF01494">
    <property type="entry name" value="FAD_binding_3"/>
    <property type="match status" value="1"/>
</dbReference>
<evidence type="ECO:0000259" key="8">
    <source>
        <dbReference type="Pfam" id="PF01494"/>
    </source>
</evidence>
<dbReference type="EC" id="1.14.13.-" evidence="9"/>
<evidence type="ECO:0000313" key="10">
    <source>
        <dbReference type="Proteomes" id="UP000501534"/>
    </source>
</evidence>
<dbReference type="GO" id="GO:0006744">
    <property type="term" value="P:ubiquinone biosynthetic process"/>
    <property type="evidence" value="ECO:0007669"/>
    <property type="project" value="UniProtKB-UniPathway"/>
</dbReference>
<keyword evidence="5" id="KW-0274">FAD</keyword>
<dbReference type="EMBL" id="CP053069">
    <property type="protein sequence ID" value="QJR09367.1"/>
    <property type="molecule type" value="Genomic_DNA"/>
</dbReference>
<dbReference type="AlphaFoldDB" id="A0A6M4GUU7"/>
<keyword evidence="10" id="KW-1185">Reference proteome</keyword>
<dbReference type="GO" id="GO:0016705">
    <property type="term" value="F:oxidoreductase activity, acting on paired donors, with incorporation or reduction of molecular oxygen"/>
    <property type="evidence" value="ECO:0007669"/>
    <property type="project" value="InterPro"/>
</dbReference>
<keyword evidence="7" id="KW-0503">Monooxygenase</keyword>
<evidence type="ECO:0000256" key="1">
    <source>
        <dbReference type="ARBA" id="ARBA00001974"/>
    </source>
</evidence>
<dbReference type="InterPro" id="IPR002938">
    <property type="entry name" value="FAD-bd"/>
</dbReference>
<evidence type="ECO:0000256" key="2">
    <source>
        <dbReference type="ARBA" id="ARBA00004749"/>
    </source>
</evidence>
<dbReference type="InterPro" id="IPR036188">
    <property type="entry name" value="FAD/NAD-bd_sf"/>
</dbReference>
<dbReference type="NCBIfam" id="TIGR01988">
    <property type="entry name" value="Ubi-OHases"/>
    <property type="match status" value="1"/>
</dbReference>
<dbReference type="KEGG" id="uru:DSM104443_00407"/>
<evidence type="ECO:0000256" key="3">
    <source>
        <dbReference type="ARBA" id="ARBA00005349"/>
    </source>
</evidence>
<evidence type="ECO:0000256" key="7">
    <source>
        <dbReference type="ARBA" id="ARBA00023033"/>
    </source>
</evidence>
<evidence type="ECO:0000256" key="5">
    <source>
        <dbReference type="ARBA" id="ARBA00022827"/>
    </source>
</evidence>
<dbReference type="PANTHER" id="PTHR43876">
    <property type="entry name" value="UBIQUINONE BIOSYNTHESIS MONOOXYGENASE COQ6, MITOCHONDRIAL"/>
    <property type="match status" value="1"/>
</dbReference>